<protein>
    <submittedName>
        <fullName evidence="1">Uncharacterized protein</fullName>
    </submittedName>
</protein>
<reference evidence="1 2" key="1">
    <citation type="submission" date="2015-12" db="EMBL/GenBank/DDBJ databases">
        <title>Diversity of Burkholderia near neighbor genomes.</title>
        <authorList>
            <person name="Sahl J."/>
            <person name="Wagner D."/>
            <person name="Keim P."/>
        </authorList>
    </citation>
    <scope>NUCLEOTIDE SEQUENCE [LARGE SCALE GENOMIC DNA]</scope>
    <source>
        <strain evidence="1 2">MSMB1184WGS</strain>
    </source>
</reference>
<name>A0A1B4Q398_BURCE</name>
<dbReference type="EMBL" id="CP013444">
    <property type="protein sequence ID" value="AOK20643.1"/>
    <property type="molecule type" value="Genomic_DNA"/>
</dbReference>
<proteinExistence type="predicted"/>
<evidence type="ECO:0000313" key="1">
    <source>
        <dbReference type="EMBL" id="AOK20643.1"/>
    </source>
</evidence>
<dbReference type="AlphaFoldDB" id="A0A1B4Q398"/>
<sequence>MEKLRDHRPLGVFSDGGGYFRSEYQIGMRLIWVRCRHRLDCLECIGKADEILPDIWATMPHTIAIAEDYSRTKIPDFWSMHDMSKREGTRLDVWGITITPDLGEAWFDISRNYNFDYSSPTFFKDDYWNEEPVLLPELPDPYHVYVVRNRFGQLSVAIDR</sequence>
<evidence type="ECO:0000313" key="2">
    <source>
        <dbReference type="Proteomes" id="UP000094776"/>
    </source>
</evidence>
<gene>
    <name evidence="1" type="ORF">WT26_33490</name>
</gene>
<accession>A0A1B4Q398</accession>
<organism evidence="1 2">
    <name type="scientific">Burkholderia cepacia</name>
    <name type="common">Pseudomonas cepacia</name>
    <dbReference type="NCBI Taxonomy" id="292"/>
    <lineage>
        <taxon>Bacteria</taxon>
        <taxon>Pseudomonadati</taxon>
        <taxon>Pseudomonadota</taxon>
        <taxon>Betaproteobacteria</taxon>
        <taxon>Burkholderiales</taxon>
        <taxon>Burkholderiaceae</taxon>
        <taxon>Burkholderia</taxon>
        <taxon>Burkholderia cepacia complex</taxon>
    </lineage>
</organism>
<dbReference type="Proteomes" id="UP000094776">
    <property type="component" value="Chromosome 2"/>
</dbReference>